<feature type="compositionally biased region" description="Polar residues" evidence="3">
    <location>
        <begin position="1642"/>
        <end position="1675"/>
    </location>
</feature>
<keyword evidence="1" id="KW-0378">Hydrolase</keyword>
<dbReference type="SUPFAM" id="SSF56672">
    <property type="entry name" value="DNA/RNA polymerases"/>
    <property type="match status" value="1"/>
</dbReference>
<feature type="region of interest" description="Disordered" evidence="3">
    <location>
        <begin position="1628"/>
        <end position="1676"/>
    </location>
</feature>
<dbReference type="Pfam" id="PF25597">
    <property type="entry name" value="SH3_retrovirus"/>
    <property type="match status" value="1"/>
</dbReference>
<evidence type="ECO:0000313" key="5">
    <source>
        <dbReference type="EMBL" id="GEU88896.1"/>
    </source>
</evidence>
<gene>
    <name evidence="5" type="ORF">Tci_060874</name>
</gene>
<evidence type="ECO:0000259" key="4">
    <source>
        <dbReference type="PROSITE" id="PS50994"/>
    </source>
</evidence>
<comment type="caution">
    <text evidence="5">The sequence shown here is derived from an EMBL/GenBank/DDBJ whole genome shotgun (WGS) entry which is preliminary data.</text>
</comment>
<feature type="coiled-coil region" evidence="2">
    <location>
        <begin position="1682"/>
        <end position="1716"/>
    </location>
</feature>
<dbReference type="PANTHER" id="PTHR11439">
    <property type="entry name" value="GAG-POL-RELATED RETROTRANSPOSON"/>
    <property type="match status" value="1"/>
</dbReference>
<dbReference type="GO" id="GO:0004190">
    <property type="term" value="F:aspartic-type endopeptidase activity"/>
    <property type="evidence" value="ECO:0007669"/>
    <property type="project" value="UniProtKB-KW"/>
</dbReference>
<feature type="compositionally biased region" description="Low complexity" evidence="3">
    <location>
        <begin position="1632"/>
        <end position="1641"/>
    </location>
</feature>
<dbReference type="InterPro" id="IPR036397">
    <property type="entry name" value="RNaseH_sf"/>
</dbReference>
<dbReference type="InterPro" id="IPR054722">
    <property type="entry name" value="PolX-like_BBD"/>
</dbReference>
<keyword evidence="1" id="KW-0064">Aspartyl protease</keyword>
<dbReference type="EMBL" id="BKCJ010009846">
    <property type="protein sequence ID" value="GEU88896.1"/>
    <property type="molecule type" value="Genomic_DNA"/>
</dbReference>
<evidence type="ECO:0000256" key="1">
    <source>
        <dbReference type="ARBA" id="ARBA00022750"/>
    </source>
</evidence>
<name>A0A6L2NS08_TANCI</name>
<dbReference type="PROSITE" id="PS50994">
    <property type="entry name" value="INTEGRASE"/>
    <property type="match status" value="1"/>
</dbReference>
<feature type="domain" description="Integrase catalytic" evidence="4">
    <location>
        <begin position="806"/>
        <end position="885"/>
    </location>
</feature>
<dbReference type="SUPFAM" id="SSF53098">
    <property type="entry name" value="Ribonuclease H-like"/>
    <property type="match status" value="1"/>
</dbReference>
<dbReference type="InterPro" id="IPR025724">
    <property type="entry name" value="GAG-pre-integrase_dom"/>
</dbReference>
<dbReference type="Pfam" id="PF07727">
    <property type="entry name" value="RVT_2"/>
    <property type="match status" value="2"/>
</dbReference>
<reference evidence="5" key="1">
    <citation type="journal article" date="2019" name="Sci. Rep.">
        <title>Draft genome of Tanacetum cinerariifolium, the natural source of mosquito coil.</title>
        <authorList>
            <person name="Yamashiro T."/>
            <person name="Shiraishi A."/>
            <person name="Satake H."/>
            <person name="Nakayama K."/>
        </authorList>
    </citation>
    <scope>NUCLEOTIDE SEQUENCE</scope>
</reference>
<proteinExistence type="predicted"/>
<accession>A0A6L2NS08</accession>
<dbReference type="GO" id="GO:0003676">
    <property type="term" value="F:nucleic acid binding"/>
    <property type="evidence" value="ECO:0007669"/>
    <property type="project" value="InterPro"/>
</dbReference>
<dbReference type="InterPro" id="IPR043502">
    <property type="entry name" value="DNA/RNA_pol_sf"/>
</dbReference>
<dbReference type="PANTHER" id="PTHR11439:SF495">
    <property type="entry name" value="REVERSE TRANSCRIPTASE, RNA-DEPENDENT DNA POLYMERASE-RELATED"/>
    <property type="match status" value="1"/>
</dbReference>
<dbReference type="Pfam" id="PF22936">
    <property type="entry name" value="Pol_BBD"/>
    <property type="match status" value="1"/>
</dbReference>
<evidence type="ECO:0000256" key="3">
    <source>
        <dbReference type="SAM" id="MobiDB-lite"/>
    </source>
</evidence>
<dbReference type="InterPro" id="IPR001584">
    <property type="entry name" value="Integrase_cat-core"/>
</dbReference>
<dbReference type="GO" id="GO:0015074">
    <property type="term" value="P:DNA integration"/>
    <property type="evidence" value="ECO:0007669"/>
    <property type="project" value="InterPro"/>
</dbReference>
<keyword evidence="2" id="KW-0175">Coiled coil</keyword>
<sequence>MNDVDPDTNYGNHMKNTRFTIETVTIEYEWKPPRCGLCKIFGHIHDQCPKKVSISTIVATSNKKGKSKSTNGGQFGGPSVKQYVRYEHKATTSAPKKGTTNMGNARSMLMTTITSTKKGNIATSNPYSALEDESDEYVENVYDESDNLFQSTKSGESSSSFMAVVEFRFRIDSKIFNKFSIIVVVVAAKLPILNPNKFDLWKMRIEQYFLVTYYSLWEVILNGDSPSPTRIVDGVVQIVAPTTAEQRLAKKNKLKARGTLLMALPDKHQLKFNIYKDAKSLMEAIEKRFEGNKETKKEDINLKFLRSLPLEWKTHTLIWRNKADLEEQSLDDLFNNLKIYEAEVKGSSTSSQNFLNMAFVSSNNTNSTTESVNVPPSVFSASTKAKFSTLPIVDSLKDDVIYSFFSSQSNSSQLDNKDLKKIDPDDLKEMDLNMMQLVVMIGVFKLKKNPLIMYLWLSPYQAHQVLRDKIMSQESNTRVTEKQENDRYKIGEGYHVVPPPYTGNFLPLKLDLVFTDDTNASESVANVINIESSEHKTSKDKEYVKKVKHNKQVENLKTNNQKSRGHKTNWKNKACFVCRNFNHLIKDCDYYERQLVQMPVWNSATRVNHQNLVRMNHPHLKRNVVPIAVLTRSRLVSLNAVRPVTTVVTQSTVKCTQPVQNVLHKTHSPGNPQQALQDKGVTDSGCSRHMTGNISFLSEFEKIDGGYVAFGGNSKGGKISRKGKIKTDTECVVLSFDYKLLDENYVLLRVLRENNMCNVDLKNVVLSGGLTCLFAKATLDESNLLHRRLGHINFKSMNKHVKGNLFCGMKGIKREFSVARTPQQNRVAKRKNRTLIEAARTMLADSLLPIPFWAEVVNMVCYVQNRVLVTKPYNKTPYELLPGRSPSIGFLRPFGCPVTILNTLDPLRKFDGKADEGFLVGYSINCKAFRVFNSRTRIVQETLHINFLENKPNVAGIRPKWLFDIDTLTMSINYQPVIARNQPNDNAGINENLDVGKVGKETVSAQEYKLLPFWSSAFQDLKNTVDNVADDAFEVKENENNGVRDLRAKFEEFSFNNTNKVNAVSKPVTAARPNPTNSTTSFNTACYSVDAVSLNFRIAKKSSFMDPFNYPDDLDMPELEDIVYSDDEEDVGAEVDLSNLETNIHVNPIPTTRVHKDLHVNQIIGLDTGRFTKGKRAIGKKWVFRNKKDERGIMIRNKARLVAHGHTQEEGIDYDEVYAPVARIEAIRLFLSYASFMGFMVIKALYGLHQAPRAWYETLANFLLENGFQRGKIDQTLFIKKQKGYIFLVQVYMDDIIFGSTNKELYKPLLKDLDGEDVEVYLYRSMIGSLMYLTSSRPDIMFVVCACTRFQVTPKVSHLHAVKRILRYLKGKPHLGLWYPRDSPFNLVASVSDYAGASLNRKSTTGGCQFLDMDLLEFSLVYLVVTSVFMMNRGVNTPRCDEDSIELKELMVFIVSICVLRKIELELLLIFEKLARMGYEKPPLKLTFYKAFFSTQWKFLIHTIVQCISAKRTAWNEFSSSMASAFICLATGRKFNFSKYIFGSMVRNVDSPSKFLMYPCFIQVVLDQQVDEMTTHNTRYKSPALTQKVFSNMRRVGKGFLGVETPLFASMLVQSQPQAEEGVEVPIPHAQPSTTSASSPTDLQDTTLITHDTSPQYQPTTPYASPLQDQPTTPHDSPMPLLTKLMETCATLSQQVVELEKDKDSQALEILQLKKRVKSSIDTVLDAEEDASKQGEIAAIDADEGITLVNVKTDEEEVAIDAESQERTEINAVSKEVSAVSTPKLVSTTEPTVFDDENVTMIMAQTLIKMKAEKARILN</sequence>
<dbReference type="InterPro" id="IPR013103">
    <property type="entry name" value="RVT_2"/>
</dbReference>
<dbReference type="InterPro" id="IPR012337">
    <property type="entry name" value="RNaseH-like_sf"/>
</dbReference>
<organism evidence="5">
    <name type="scientific">Tanacetum cinerariifolium</name>
    <name type="common">Dalmatian daisy</name>
    <name type="synonym">Chrysanthemum cinerariifolium</name>
    <dbReference type="NCBI Taxonomy" id="118510"/>
    <lineage>
        <taxon>Eukaryota</taxon>
        <taxon>Viridiplantae</taxon>
        <taxon>Streptophyta</taxon>
        <taxon>Embryophyta</taxon>
        <taxon>Tracheophyta</taxon>
        <taxon>Spermatophyta</taxon>
        <taxon>Magnoliopsida</taxon>
        <taxon>eudicotyledons</taxon>
        <taxon>Gunneridae</taxon>
        <taxon>Pentapetalae</taxon>
        <taxon>asterids</taxon>
        <taxon>campanulids</taxon>
        <taxon>Asterales</taxon>
        <taxon>Asteraceae</taxon>
        <taxon>Asteroideae</taxon>
        <taxon>Anthemideae</taxon>
        <taxon>Anthemidinae</taxon>
        <taxon>Tanacetum</taxon>
    </lineage>
</organism>
<keyword evidence="1" id="KW-0645">Protease</keyword>
<dbReference type="InterPro" id="IPR057670">
    <property type="entry name" value="SH3_retrovirus"/>
</dbReference>
<protein>
    <submittedName>
        <fullName evidence="5">Retrovirus-related Pol polyprotein from transposon TNT 1-94</fullName>
    </submittedName>
</protein>
<dbReference type="Gene3D" id="3.30.420.10">
    <property type="entry name" value="Ribonuclease H-like superfamily/Ribonuclease H"/>
    <property type="match status" value="1"/>
</dbReference>
<evidence type="ECO:0000256" key="2">
    <source>
        <dbReference type="SAM" id="Coils"/>
    </source>
</evidence>
<dbReference type="Pfam" id="PF13976">
    <property type="entry name" value="gag_pre-integrs"/>
    <property type="match status" value="1"/>
</dbReference>